<dbReference type="STRING" id="500610.SAMN02799615_00977"/>
<sequence length="151" mass="14793">MFVIFSVFYILIAAAMIVLILMQRGAGADAGSGFGGGASATVFGARGSSSFMTRATAVLAGLFFLLSLGMGIYLGRHGAPQNNGADLGVVSGLANQPAATQNAQPSAPATGDVPQATKPAASSEVPAATPAQSAEVPAATAPAKPTSAGKK</sequence>
<evidence type="ECO:0000256" key="9">
    <source>
        <dbReference type="ARBA" id="ARBA00023010"/>
    </source>
</evidence>
<reference evidence="14" key="1">
    <citation type="submission" date="2016-10" db="EMBL/GenBank/DDBJ databases">
        <authorList>
            <person name="Varghese N."/>
            <person name="Submissions S."/>
        </authorList>
    </citation>
    <scope>NUCLEOTIDE SEQUENCE [LARGE SCALE GENOMIC DNA]</scope>
    <source>
        <strain evidence="14">UNC178MFTsu3.1</strain>
    </source>
</reference>
<evidence type="ECO:0000313" key="13">
    <source>
        <dbReference type="EMBL" id="SFE40918.1"/>
    </source>
</evidence>
<keyword evidence="6 11" id="KW-0812">Transmembrane</keyword>
<evidence type="ECO:0000256" key="5">
    <source>
        <dbReference type="ARBA" id="ARBA00022475"/>
    </source>
</evidence>
<evidence type="ECO:0000256" key="8">
    <source>
        <dbReference type="ARBA" id="ARBA00022989"/>
    </source>
</evidence>
<evidence type="ECO:0000256" key="3">
    <source>
        <dbReference type="ARBA" id="ARBA00017876"/>
    </source>
</evidence>
<dbReference type="PRINTS" id="PR01651">
    <property type="entry name" value="SECGEXPORT"/>
</dbReference>
<proteinExistence type="inferred from homology"/>
<dbReference type="InterPro" id="IPR004692">
    <property type="entry name" value="SecG"/>
</dbReference>
<keyword evidence="8 11" id="KW-1133">Transmembrane helix</keyword>
<comment type="subcellular location">
    <subcellularLocation>
        <location evidence="1 11">Cell membrane</location>
        <topology evidence="1 11">Multi-pass membrane protein</topology>
    </subcellularLocation>
</comment>
<name>A0A1I2ABI3_9GAMM</name>
<feature type="region of interest" description="Disordered" evidence="12">
    <location>
        <begin position="96"/>
        <end position="151"/>
    </location>
</feature>
<gene>
    <name evidence="13" type="ORF">SAMN02799615_00977</name>
</gene>
<dbReference type="Pfam" id="PF03840">
    <property type="entry name" value="SecG"/>
    <property type="match status" value="1"/>
</dbReference>
<dbReference type="GO" id="GO:0015450">
    <property type="term" value="F:protein-transporting ATPase activity"/>
    <property type="evidence" value="ECO:0007669"/>
    <property type="project" value="UniProtKB-UniRule"/>
</dbReference>
<evidence type="ECO:0000256" key="4">
    <source>
        <dbReference type="ARBA" id="ARBA00022448"/>
    </source>
</evidence>
<keyword evidence="14" id="KW-1185">Reference proteome</keyword>
<dbReference type="EMBL" id="FONH01000002">
    <property type="protein sequence ID" value="SFE40918.1"/>
    <property type="molecule type" value="Genomic_DNA"/>
</dbReference>
<evidence type="ECO:0000256" key="6">
    <source>
        <dbReference type="ARBA" id="ARBA00022692"/>
    </source>
</evidence>
<dbReference type="RefSeq" id="WP_026636458.1">
    <property type="nucleotide sequence ID" value="NZ_FONH01000002.1"/>
</dbReference>
<dbReference type="GO" id="GO:0043952">
    <property type="term" value="P:protein transport by the Sec complex"/>
    <property type="evidence" value="ECO:0007669"/>
    <property type="project" value="TreeGrafter"/>
</dbReference>
<feature type="compositionally biased region" description="Low complexity" evidence="12">
    <location>
        <begin position="130"/>
        <end position="151"/>
    </location>
</feature>
<accession>A0A1I2ABI3</accession>
<dbReference type="PANTHER" id="PTHR34182">
    <property type="entry name" value="PROTEIN-EXPORT MEMBRANE PROTEIN SECG"/>
    <property type="match status" value="1"/>
</dbReference>
<evidence type="ECO:0000256" key="12">
    <source>
        <dbReference type="SAM" id="MobiDB-lite"/>
    </source>
</evidence>
<feature type="transmembrane region" description="Helical" evidence="11">
    <location>
        <begin position="55"/>
        <end position="74"/>
    </location>
</feature>
<evidence type="ECO:0000256" key="1">
    <source>
        <dbReference type="ARBA" id="ARBA00004651"/>
    </source>
</evidence>
<keyword evidence="7 11" id="KW-0653">Protein transport</keyword>
<evidence type="ECO:0000256" key="11">
    <source>
        <dbReference type="RuleBase" id="RU365087"/>
    </source>
</evidence>
<organism evidence="13 14">
    <name type="scientific">Dyella marensis</name>
    <dbReference type="NCBI Taxonomy" id="500610"/>
    <lineage>
        <taxon>Bacteria</taxon>
        <taxon>Pseudomonadati</taxon>
        <taxon>Pseudomonadota</taxon>
        <taxon>Gammaproteobacteria</taxon>
        <taxon>Lysobacterales</taxon>
        <taxon>Rhodanobacteraceae</taxon>
        <taxon>Dyella</taxon>
    </lineage>
</organism>
<evidence type="ECO:0000313" key="14">
    <source>
        <dbReference type="Proteomes" id="UP000199477"/>
    </source>
</evidence>
<dbReference type="AlphaFoldDB" id="A0A1I2ABI3"/>
<keyword evidence="4 11" id="KW-0813">Transport</keyword>
<evidence type="ECO:0000256" key="7">
    <source>
        <dbReference type="ARBA" id="ARBA00022927"/>
    </source>
</evidence>
<comment type="similarity">
    <text evidence="2 11">Belongs to the SecG family.</text>
</comment>
<protein>
    <recommendedName>
        <fullName evidence="3 11">Protein-export membrane protein SecG</fullName>
    </recommendedName>
</protein>
<evidence type="ECO:0000256" key="2">
    <source>
        <dbReference type="ARBA" id="ARBA00008445"/>
    </source>
</evidence>
<dbReference type="NCBIfam" id="TIGR00810">
    <property type="entry name" value="secG"/>
    <property type="match status" value="1"/>
</dbReference>
<keyword evidence="5 11" id="KW-1003">Cell membrane</keyword>
<dbReference type="PANTHER" id="PTHR34182:SF1">
    <property type="entry name" value="PROTEIN-EXPORT MEMBRANE PROTEIN SECG"/>
    <property type="match status" value="1"/>
</dbReference>
<comment type="function">
    <text evidence="11">Involved in protein export. Participates in an early event of protein translocation.</text>
</comment>
<keyword evidence="10 11" id="KW-0472">Membrane</keyword>
<comment type="caution">
    <text evidence="11">Lacks conserved residue(s) required for the propagation of feature annotation.</text>
</comment>
<dbReference type="GO" id="GO:0065002">
    <property type="term" value="P:intracellular protein transmembrane transport"/>
    <property type="evidence" value="ECO:0007669"/>
    <property type="project" value="TreeGrafter"/>
</dbReference>
<feature type="compositionally biased region" description="Low complexity" evidence="12">
    <location>
        <begin position="96"/>
        <end position="110"/>
    </location>
</feature>
<dbReference type="GO" id="GO:0005886">
    <property type="term" value="C:plasma membrane"/>
    <property type="evidence" value="ECO:0007669"/>
    <property type="project" value="UniProtKB-SubCell"/>
</dbReference>
<dbReference type="GO" id="GO:0009306">
    <property type="term" value="P:protein secretion"/>
    <property type="evidence" value="ECO:0007669"/>
    <property type="project" value="UniProtKB-UniRule"/>
</dbReference>
<keyword evidence="9 11" id="KW-0811">Translocation</keyword>
<evidence type="ECO:0000256" key="10">
    <source>
        <dbReference type="ARBA" id="ARBA00023136"/>
    </source>
</evidence>
<dbReference type="Proteomes" id="UP000199477">
    <property type="component" value="Unassembled WGS sequence"/>
</dbReference>